<feature type="domain" description="Transcobalamin-like C-terminal" evidence="10">
    <location>
        <begin position="340"/>
        <end position="412"/>
    </location>
</feature>
<dbReference type="CTD" id="2694"/>
<dbReference type="Pfam" id="PF14478">
    <property type="entry name" value="DUF4430"/>
    <property type="match status" value="1"/>
</dbReference>
<feature type="binding site" evidence="7">
    <location>
        <position position="239"/>
    </location>
    <ligand>
        <name>cyanocob(III)alamin</name>
        <dbReference type="ChEBI" id="CHEBI:17439"/>
    </ligand>
</feature>
<keyword evidence="11" id="KW-1185">Reference proteome</keyword>
<evidence type="ECO:0000313" key="12">
    <source>
        <dbReference type="RefSeq" id="XP_054827965.1"/>
    </source>
</evidence>
<dbReference type="AlphaFoldDB" id="A0AA97IYG8"/>
<dbReference type="GeneID" id="129324642"/>
<evidence type="ECO:0000256" key="7">
    <source>
        <dbReference type="PIRSR" id="PIRSR602157-1"/>
    </source>
</evidence>
<evidence type="ECO:0000256" key="5">
    <source>
        <dbReference type="ARBA" id="ARBA00022729"/>
    </source>
</evidence>
<keyword evidence="8" id="KW-1015">Disulfide bond</keyword>
<proteinExistence type="inferred from homology"/>
<evidence type="ECO:0000259" key="10">
    <source>
        <dbReference type="Pfam" id="PF14478"/>
    </source>
</evidence>
<feature type="binding site" evidence="7">
    <location>
        <begin position="145"/>
        <end position="149"/>
    </location>
    <ligand>
        <name>cyanocob(III)alamin</name>
        <dbReference type="ChEBI" id="CHEBI:17439"/>
    </ligand>
</feature>
<dbReference type="GO" id="GO:0005615">
    <property type="term" value="C:extracellular space"/>
    <property type="evidence" value="ECO:0007669"/>
    <property type="project" value="TreeGrafter"/>
</dbReference>
<dbReference type="PANTHER" id="PTHR10559:SF15">
    <property type="entry name" value="COBALAMIN BINDING INTRINSIC FACTOR"/>
    <property type="match status" value="1"/>
</dbReference>
<keyword evidence="4" id="KW-0964">Secreted</keyword>
<evidence type="ECO:0000256" key="2">
    <source>
        <dbReference type="ARBA" id="ARBA00006449"/>
    </source>
</evidence>
<evidence type="ECO:0000256" key="3">
    <source>
        <dbReference type="ARBA" id="ARBA00022426"/>
    </source>
</evidence>
<dbReference type="InterPro" id="IPR002157">
    <property type="entry name" value="Cbl-bd_prot"/>
</dbReference>
<dbReference type="RefSeq" id="XP_054827965.1">
    <property type="nucleotide sequence ID" value="XM_054971990.1"/>
</dbReference>
<feature type="binding site" evidence="7">
    <location>
        <position position="288"/>
    </location>
    <ligand>
        <name>cyanocob(III)alamin</name>
        <dbReference type="ChEBI" id="CHEBI:17439"/>
    </ligand>
</feature>
<dbReference type="InterPro" id="IPR051588">
    <property type="entry name" value="Cobalamin_Transport"/>
</dbReference>
<keyword evidence="5 9" id="KW-0732">Signal</keyword>
<feature type="binding site" evidence="7">
    <location>
        <position position="396"/>
    </location>
    <ligand>
        <name>cyanocob(III)alamin</name>
        <dbReference type="ChEBI" id="CHEBI:17439"/>
    </ligand>
</feature>
<evidence type="ECO:0000256" key="8">
    <source>
        <dbReference type="PIRSR" id="PIRSR602157-2"/>
    </source>
</evidence>
<protein>
    <submittedName>
        <fullName evidence="12">Cobalamin binding intrinsic factor</fullName>
    </submittedName>
</protein>
<dbReference type="KEGG" id="emc:129324642"/>
<feature type="signal peptide" evidence="9">
    <location>
        <begin position="1"/>
        <end position="18"/>
    </location>
</feature>
<accession>A0AA97IYG8</accession>
<name>A0AA97IYG8_EUBMA</name>
<organism evidence="11 12">
    <name type="scientific">Eublepharis macularius</name>
    <name type="common">Leopard gecko</name>
    <name type="synonym">Cyrtodactylus macularius</name>
    <dbReference type="NCBI Taxonomy" id="481883"/>
    <lineage>
        <taxon>Eukaryota</taxon>
        <taxon>Metazoa</taxon>
        <taxon>Chordata</taxon>
        <taxon>Craniata</taxon>
        <taxon>Vertebrata</taxon>
        <taxon>Euteleostomi</taxon>
        <taxon>Lepidosauria</taxon>
        <taxon>Squamata</taxon>
        <taxon>Bifurcata</taxon>
        <taxon>Gekkota</taxon>
        <taxon>Eublepharidae</taxon>
        <taxon>Eublepharinae</taxon>
        <taxon>Eublepharis</taxon>
    </lineage>
</organism>
<keyword evidence="6 7" id="KW-0170">Cobalt</keyword>
<dbReference type="InterPro" id="IPR027954">
    <property type="entry name" value="Transcobalamin-like_C"/>
</dbReference>
<dbReference type="Pfam" id="PF01122">
    <property type="entry name" value="Cobalamin_bind"/>
    <property type="match status" value="1"/>
</dbReference>
<dbReference type="Gene3D" id="2.170.130.30">
    <property type="match status" value="1"/>
</dbReference>
<keyword evidence="3" id="KW-0813">Transport</keyword>
<dbReference type="Proteomes" id="UP001190640">
    <property type="component" value="Chromosome 2"/>
</dbReference>
<dbReference type="PANTHER" id="PTHR10559">
    <property type="entry name" value="TRANSCOBALAMIN-1/GASTRIC INTRINSIC FACTOR"/>
    <property type="match status" value="1"/>
</dbReference>
<sequence length="418" mass="45109">MFLVAVTHLYGLFTVLNAASLSPRTCSVPDGQQSLVTGLQTQLVNSVIVQSSPDPSVLVALNLAEALDLCMRTQLVAKIKETVVEKNTEEMTSGKVALYVLALRSSCENPNDVATPENTVNLVNVLEEKTKEETNYFYDYGTLKTTYYQLALDTLALCVEQSLDVEDASIILAKAALANDFEFGGHFSVDTGAVASLALTCVSEMSKIQQSIVEIIHEALAKITKQILGEQQSNGIIGNIYSTGLAMQALSVTSEFYNPGAWSCVKTKDKILSEISLGTFNNPAAAAQILPSLVGKTYLDVRDPSCSSGSGSTITVKYTITNDIVGPNFSYSVIVNVPKGSVLLIVLNAAQCAKPSEFSFQTEQTSWGPMVVSIHNIQASTNEKTYWQFLSGEMPLDQGVGSYKPVDNEDIVAIFSRY</sequence>
<feature type="binding site" evidence="7">
    <location>
        <position position="190"/>
    </location>
    <ligand>
        <name>cyanocob(III)alamin</name>
        <dbReference type="ChEBI" id="CHEBI:17439"/>
    </ligand>
</feature>
<feature type="chain" id="PRO_5041653651" evidence="9">
    <location>
        <begin position="19"/>
        <end position="418"/>
    </location>
</feature>
<evidence type="ECO:0000256" key="4">
    <source>
        <dbReference type="ARBA" id="ARBA00022525"/>
    </source>
</evidence>
<gene>
    <name evidence="12" type="primary">CBLIF</name>
</gene>
<evidence type="ECO:0000256" key="1">
    <source>
        <dbReference type="ARBA" id="ARBA00004613"/>
    </source>
</evidence>
<dbReference type="PROSITE" id="PS00468">
    <property type="entry name" value="COBALAMIN_BINDING"/>
    <property type="match status" value="1"/>
</dbReference>
<feature type="disulfide bond" evidence="8">
    <location>
        <begin position="26"/>
        <end position="264"/>
    </location>
</feature>
<keyword evidence="3" id="KW-0406">Ion transport</keyword>
<comment type="similarity">
    <text evidence="2">Belongs to the eukaryotic cobalamin transport proteins family.</text>
</comment>
<evidence type="ECO:0000256" key="9">
    <source>
        <dbReference type="SAM" id="SignalP"/>
    </source>
</evidence>
<evidence type="ECO:0000256" key="6">
    <source>
        <dbReference type="ARBA" id="ARBA00023285"/>
    </source>
</evidence>
<dbReference type="GO" id="GO:0006824">
    <property type="term" value="P:cobalt ion transport"/>
    <property type="evidence" value="ECO:0007669"/>
    <property type="project" value="UniProtKB-KW"/>
</dbReference>
<evidence type="ECO:0000313" key="11">
    <source>
        <dbReference type="Proteomes" id="UP001190640"/>
    </source>
</evidence>
<dbReference type="GO" id="GO:0031419">
    <property type="term" value="F:cobalamin binding"/>
    <property type="evidence" value="ECO:0007669"/>
    <property type="project" value="InterPro"/>
</dbReference>
<feature type="binding site" evidence="7">
    <location>
        <position position="418"/>
    </location>
    <ligand>
        <name>cyanocob(III)alamin</name>
        <dbReference type="ChEBI" id="CHEBI:17439"/>
    </ligand>
</feature>
<comment type="subcellular location">
    <subcellularLocation>
        <location evidence="1">Secreted</location>
    </subcellularLocation>
</comment>
<keyword evidence="3" id="KW-0171">Cobalt transport</keyword>
<feature type="disulfide bond" evidence="8">
    <location>
        <begin position="158"/>
        <end position="201"/>
    </location>
</feature>
<reference evidence="12" key="1">
    <citation type="submission" date="2025-08" db="UniProtKB">
        <authorList>
            <consortium name="RefSeq"/>
        </authorList>
    </citation>
    <scope>IDENTIFICATION</scope>
    <source>
        <tissue evidence="12">Blood</tissue>
    </source>
</reference>
<dbReference type="Gene3D" id="1.50.10.20">
    <property type="match status" value="1"/>
</dbReference>
<dbReference type="GO" id="GO:0015889">
    <property type="term" value="P:cobalamin transport"/>
    <property type="evidence" value="ECO:0007669"/>
    <property type="project" value="InterPro"/>
</dbReference>